<gene>
    <name evidence="2" type="ORF">Ahu01nite_033990</name>
</gene>
<dbReference type="Gene3D" id="1.10.10.2910">
    <property type="match status" value="1"/>
</dbReference>
<dbReference type="Proteomes" id="UP000603200">
    <property type="component" value="Unassembled WGS sequence"/>
</dbReference>
<reference evidence="2 3" key="1">
    <citation type="submission" date="2021-01" db="EMBL/GenBank/DDBJ databases">
        <title>Whole genome shotgun sequence of Actinoplanes humidus NBRC 14915.</title>
        <authorList>
            <person name="Komaki H."/>
            <person name="Tamura T."/>
        </authorList>
    </citation>
    <scope>NUCLEOTIDE SEQUENCE [LARGE SCALE GENOMIC DNA]</scope>
    <source>
        <strain evidence="2 3">NBRC 14915</strain>
    </source>
</reference>
<keyword evidence="3" id="KW-1185">Reference proteome</keyword>
<feature type="domain" description="IrrE N-terminal-like" evidence="1">
    <location>
        <begin position="75"/>
        <end position="176"/>
    </location>
</feature>
<sequence length="290" mass="31582">MRVSLSELELARLEAPGAPDAQLVIRLAQRTLDELAMQPPVSHEIVASMRDIAEIAEGDIPWAGCLVPGPAGLRMTLRRRDPAGKKRFTAFHEVKHTYMPGFTAVAQYRCDPATPPDETPKRDVGIETLCDLGAAELLFPRATFKADIAGNSATVQLVEDLADRYDASLEATARRLVSLRAEPTMLLILEPACKPSQPDAEPALRVQSVKSNDRQRLYLPKHKSVSDDSPFGRALGGESVDEITSLQNVATSKSTRVRITAGHYPYTGSRGERHMRVLALITAVGSGHGR</sequence>
<dbReference type="EMBL" id="BOMN01000040">
    <property type="protein sequence ID" value="GIE20297.1"/>
    <property type="molecule type" value="Genomic_DNA"/>
</dbReference>
<protein>
    <recommendedName>
        <fullName evidence="1">IrrE N-terminal-like domain-containing protein</fullName>
    </recommendedName>
</protein>
<comment type="caution">
    <text evidence="2">The sequence shown here is derived from an EMBL/GenBank/DDBJ whole genome shotgun (WGS) entry which is preliminary data.</text>
</comment>
<organism evidence="2 3">
    <name type="scientific">Winogradskya humida</name>
    <dbReference type="NCBI Taxonomy" id="113566"/>
    <lineage>
        <taxon>Bacteria</taxon>
        <taxon>Bacillati</taxon>
        <taxon>Actinomycetota</taxon>
        <taxon>Actinomycetes</taxon>
        <taxon>Micromonosporales</taxon>
        <taxon>Micromonosporaceae</taxon>
        <taxon>Winogradskya</taxon>
    </lineage>
</organism>
<name>A0ABQ3ZNY8_9ACTN</name>
<dbReference type="InterPro" id="IPR010359">
    <property type="entry name" value="IrrE_HExxH"/>
</dbReference>
<evidence type="ECO:0000313" key="2">
    <source>
        <dbReference type="EMBL" id="GIE20297.1"/>
    </source>
</evidence>
<accession>A0ABQ3ZNY8</accession>
<evidence type="ECO:0000259" key="1">
    <source>
        <dbReference type="Pfam" id="PF06114"/>
    </source>
</evidence>
<dbReference type="Pfam" id="PF06114">
    <property type="entry name" value="Peptidase_M78"/>
    <property type="match status" value="1"/>
</dbReference>
<proteinExistence type="predicted"/>
<evidence type="ECO:0000313" key="3">
    <source>
        <dbReference type="Proteomes" id="UP000603200"/>
    </source>
</evidence>